<evidence type="ECO:0000256" key="1">
    <source>
        <dbReference type="SAM" id="Coils"/>
    </source>
</evidence>
<dbReference type="Proteomes" id="UP001174997">
    <property type="component" value="Unassembled WGS sequence"/>
</dbReference>
<proteinExistence type="predicted"/>
<dbReference type="AlphaFoldDB" id="A0AA40D4C5"/>
<sequence>MSSPINQGLLDYFRLVSETLKRIEQESEGGENNGLRSIELNDLRNIILCGQGTAILNNILEAQAKVDAATSNLETRNKELIALESSIDVKRCALEQETLELKHSIERDRLDLERSIEAQRDALEQERVDLQAQKQAFLDDQAMSIETREAIMKTETALAGIMAAQNKFGSDLGTLLQASGGIETGPSQNRARIQDGIATDGNLSKSKGLLEQRLERLATLSGADIVIKGKPEYYRSNIETALLILELIPSDDKWVKNFHSFCRHDNGLRHPVAYCLYAILESDMDTPWILGDGCHCSQSRFPWSSEGGHCIQVVKLDAAVSYGTIIFVFDGVEGY</sequence>
<protein>
    <submittedName>
        <fullName evidence="2">Uncharacterized protein</fullName>
    </submittedName>
</protein>
<keyword evidence="3" id="KW-1185">Reference proteome</keyword>
<gene>
    <name evidence="2" type="ORF">QBC41DRAFT_236858</name>
</gene>
<evidence type="ECO:0000313" key="3">
    <source>
        <dbReference type="Proteomes" id="UP001174997"/>
    </source>
</evidence>
<organism evidence="2 3">
    <name type="scientific">Cercophora samala</name>
    <dbReference type="NCBI Taxonomy" id="330535"/>
    <lineage>
        <taxon>Eukaryota</taxon>
        <taxon>Fungi</taxon>
        <taxon>Dikarya</taxon>
        <taxon>Ascomycota</taxon>
        <taxon>Pezizomycotina</taxon>
        <taxon>Sordariomycetes</taxon>
        <taxon>Sordariomycetidae</taxon>
        <taxon>Sordariales</taxon>
        <taxon>Lasiosphaeriaceae</taxon>
        <taxon>Cercophora</taxon>
    </lineage>
</organism>
<evidence type="ECO:0000313" key="2">
    <source>
        <dbReference type="EMBL" id="KAK0660113.1"/>
    </source>
</evidence>
<keyword evidence="1" id="KW-0175">Coiled coil</keyword>
<dbReference type="EMBL" id="JAULSY010000170">
    <property type="protein sequence ID" value="KAK0660113.1"/>
    <property type="molecule type" value="Genomic_DNA"/>
</dbReference>
<feature type="coiled-coil region" evidence="1">
    <location>
        <begin position="113"/>
        <end position="140"/>
    </location>
</feature>
<name>A0AA40D4C5_9PEZI</name>
<reference evidence="2" key="1">
    <citation type="submission" date="2023-06" db="EMBL/GenBank/DDBJ databases">
        <title>Genome-scale phylogeny and comparative genomics of the fungal order Sordariales.</title>
        <authorList>
            <consortium name="Lawrence Berkeley National Laboratory"/>
            <person name="Hensen N."/>
            <person name="Bonometti L."/>
            <person name="Westerberg I."/>
            <person name="Brannstrom I.O."/>
            <person name="Guillou S."/>
            <person name="Cros-Aarteil S."/>
            <person name="Calhoun S."/>
            <person name="Haridas S."/>
            <person name="Kuo A."/>
            <person name="Mondo S."/>
            <person name="Pangilinan J."/>
            <person name="Riley R."/>
            <person name="Labutti K."/>
            <person name="Andreopoulos B."/>
            <person name="Lipzen A."/>
            <person name="Chen C."/>
            <person name="Yanf M."/>
            <person name="Daum C."/>
            <person name="Ng V."/>
            <person name="Clum A."/>
            <person name="Steindorff A."/>
            <person name="Ohm R."/>
            <person name="Martin F."/>
            <person name="Silar P."/>
            <person name="Natvig D."/>
            <person name="Lalanne C."/>
            <person name="Gautier V."/>
            <person name="Ament-Velasquez S.L."/>
            <person name="Kruys A."/>
            <person name="Hutchinson M.I."/>
            <person name="Powell A.J."/>
            <person name="Barry K."/>
            <person name="Miller A.N."/>
            <person name="Grigoriev I.V."/>
            <person name="Debuchy R."/>
            <person name="Gladieux P."/>
            <person name="Thoren M.H."/>
            <person name="Johannesson H."/>
        </authorList>
    </citation>
    <scope>NUCLEOTIDE SEQUENCE</scope>
    <source>
        <strain evidence="2">CBS 307.81</strain>
    </source>
</reference>
<accession>A0AA40D4C5</accession>
<comment type="caution">
    <text evidence="2">The sequence shown here is derived from an EMBL/GenBank/DDBJ whole genome shotgun (WGS) entry which is preliminary data.</text>
</comment>